<dbReference type="RefSeq" id="WP_323261784.1">
    <property type="nucleotide sequence ID" value="NZ_JAYGIE010000072.1"/>
</dbReference>
<keyword evidence="7" id="KW-1185">Reference proteome</keyword>
<evidence type="ECO:0000256" key="4">
    <source>
        <dbReference type="ARBA" id="ARBA00023136"/>
    </source>
</evidence>
<dbReference type="Pfam" id="PF04191">
    <property type="entry name" value="PEMT"/>
    <property type="match status" value="1"/>
</dbReference>
<evidence type="ECO:0000256" key="1">
    <source>
        <dbReference type="ARBA" id="ARBA00004127"/>
    </source>
</evidence>
<keyword evidence="2 5" id="KW-0812">Transmembrane</keyword>
<keyword evidence="6" id="KW-0808">Transferase</keyword>
<dbReference type="EC" id="2.1.1.334" evidence="6"/>
<name>A0ABU5TJ26_9CYAN</name>
<dbReference type="Proteomes" id="UP001301388">
    <property type="component" value="Unassembled WGS sequence"/>
</dbReference>
<evidence type="ECO:0000313" key="6">
    <source>
        <dbReference type="EMBL" id="MEA5478259.1"/>
    </source>
</evidence>
<keyword evidence="4 5" id="KW-0472">Membrane</keyword>
<dbReference type="EC" id="2.1.1.100" evidence="6"/>
<protein>
    <submittedName>
        <fullName evidence="6">Isoprenylcysteine carboxylmethyltransferase family protein</fullName>
        <ecNumber evidence="6">2.1.1.100</ecNumber>
        <ecNumber evidence="6">2.1.1.334</ecNumber>
    </submittedName>
</protein>
<organism evidence="6 7">
    <name type="scientific">Pseudanabaena galeata UHCC 0370</name>
    <dbReference type="NCBI Taxonomy" id="3110310"/>
    <lineage>
        <taxon>Bacteria</taxon>
        <taxon>Bacillati</taxon>
        <taxon>Cyanobacteriota</taxon>
        <taxon>Cyanophyceae</taxon>
        <taxon>Pseudanabaenales</taxon>
        <taxon>Pseudanabaenaceae</taxon>
        <taxon>Pseudanabaena</taxon>
    </lineage>
</organism>
<dbReference type="PANTHER" id="PTHR12714">
    <property type="entry name" value="PROTEIN-S ISOPRENYLCYSTEINE O-METHYLTRANSFERASE"/>
    <property type="match status" value="1"/>
</dbReference>
<keyword evidence="3 5" id="KW-1133">Transmembrane helix</keyword>
<proteinExistence type="predicted"/>
<comment type="caution">
    <text evidence="6">The sequence shown here is derived from an EMBL/GenBank/DDBJ whole genome shotgun (WGS) entry which is preliminary data.</text>
</comment>
<dbReference type="GO" id="GO:0004671">
    <property type="term" value="F:protein C-terminal S-isoprenylcysteine carboxyl O-methyltransferase activity"/>
    <property type="evidence" value="ECO:0007669"/>
    <property type="project" value="UniProtKB-EC"/>
</dbReference>
<evidence type="ECO:0000256" key="2">
    <source>
        <dbReference type="ARBA" id="ARBA00022692"/>
    </source>
</evidence>
<dbReference type="InterPro" id="IPR007318">
    <property type="entry name" value="Phopholipid_MeTrfase"/>
</dbReference>
<keyword evidence="6" id="KW-0489">Methyltransferase</keyword>
<evidence type="ECO:0000256" key="3">
    <source>
        <dbReference type="ARBA" id="ARBA00022989"/>
    </source>
</evidence>
<dbReference type="Gene3D" id="1.20.120.1630">
    <property type="match status" value="1"/>
</dbReference>
<feature type="transmembrane region" description="Helical" evidence="5">
    <location>
        <begin position="56"/>
        <end position="75"/>
    </location>
</feature>
<dbReference type="GO" id="GO:0032259">
    <property type="term" value="P:methylation"/>
    <property type="evidence" value="ECO:0007669"/>
    <property type="project" value="UniProtKB-KW"/>
</dbReference>
<accession>A0ABU5TJ26</accession>
<dbReference type="PANTHER" id="PTHR12714:SF24">
    <property type="entry name" value="SLR1182 PROTEIN"/>
    <property type="match status" value="1"/>
</dbReference>
<sequence>MNQFKEWGFSAQWWRGEKGEYWVFAQVILFVGFMLLPVYPAIALDNLSPIWKYADWGITGIFGLVALLLLLSGSIKLGTNLTPLPHPKDDGELVTGGVYALVRHPIYSGVIFLAIAYSCWEISLSHAIGAIVLLLFFDIKARKEESWLSSKFADYDQYRSQVKKLIPWIY</sequence>
<dbReference type="EMBL" id="JAYGIE010000072">
    <property type="protein sequence ID" value="MEA5478259.1"/>
    <property type="molecule type" value="Genomic_DNA"/>
</dbReference>
<feature type="transmembrane region" description="Helical" evidence="5">
    <location>
        <begin position="21"/>
        <end position="44"/>
    </location>
</feature>
<comment type="subcellular location">
    <subcellularLocation>
        <location evidence="1">Endomembrane system</location>
        <topology evidence="1">Multi-pass membrane protein</topology>
    </subcellularLocation>
</comment>
<evidence type="ECO:0000256" key="5">
    <source>
        <dbReference type="SAM" id="Phobius"/>
    </source>
</evidence>
<reference evidence="6 7" key="1">
    <citation type="submission" date="2023-12" db="EMBL/GenBank/DDBJ databases">
        <title>Baltic Sea Cyanobacteria.</title>
        <authorList>
            <person name="Delbaje E."/>
            <person name="Fewer D.P."/>
            <person name="Shishido T.K."/>
        </authorList>
    </citation>
    <scope>NUCLEOTIDE SEQUENCE [LARGE SCALE GENOMIC DNA]</scope>
    <source>
        <strain evidence="6 7">UHCC 0370</strain>
    </source>
</reference>
<evidence type="ECO:0000313" key="7">
    <source>
        <dbReference type="Proteomes" id="UP001301388"/>
    </source>
</evidence>
<feature type="transmembrane region" description="Helical" evidence="5">
    <location>
        <begin position="106"/>
        <end position="137"/>
    </location>
</feature>
<gene>
    <name evidence="6" type="ORF">VB774_11590</name>
</gene>